<sequence>MQKNIRKCLTLRESFAEVRREESRKRVMMNPSSQDTPSLEARGSALEANKQDDGHVSQSRDKVWCDYCKKPYHTRETCWDLHGKPPDWKPRKQCKQSNQPIWWNQIRAKVTGFNFSTEQVEILRQLLNQTKVSTGSESQNSKIPTAAMAQT</sequence>
<gene>
    <name evidence="2" type="ORF">CISIN_1g045100mg</name>
</gene>
<dbReference type="PANTHER" id="PTHR34222">
    <property type="entry name" value="GAG_PRE-INTEGRS DOMAIN-CONTAINING PROTEIN"/>
    <property type="match status" value="1"/>
</dbReference>
<dbReference type="EMBL" id="KK784929">
    <property type="protein sequence ID" value="KDO60879.1"/>
    <property type="molecule type" value="Genomic_DNA"/>
</dbReference>
<evidence type="ECO:0000313" key="2">
    <source>
        <dbReference type="EMBL" id="KDO60879.1"/>
    </source>
</evidence>
<feature type="region of interest" description="Disordered" evidence="1">
    <location>
        <begin position="20"/>
        <end position="57"/>
    </location>
</feature>
<dbReference type="Proteomes" id="UP000027120">
    <property type="component" value="Unassembled WGS sequence"/>
</dbReference>
<evidence type="ECO:0000256" key="1">
    <source>
        <dbReference type="SAM" id="MobiDB-lite"/>
    </source>
</evidence>
<dbReference type="AlphaFoldDB" id="A0A067F0G3"/>
<organism evidence="2 3">
    <name type="scientific">Citrus sinensis</name>
    <name type="common">Sweet orange</name>
    <name type="synonym">Citrus aurantium var. sinensis</name>
    <dbReference type="NCBI Taxonomy" id="2711"/>
    <lineage>
        <taxon>Eukaryota</taxon>
        <taxon>Viridiplantae</taxon>
        <taxon>Streptophyta</taxon>
        <taxon>Embryophyta</taxon>
        <taxon>Tracheophyta</taxon>
        <taxon>Spermatophyta</taxon>
        <taxon>Magnoliopsida</taxon>
        <taxon>eudicotyledons</taxon>
        <taxon>Gunneridae</taxon>
        <taxon>Pentapetalae</taxon>
        <taxon>rosids</taxon>
        <taxon>malvids</taxon>
        <taxon>Sapindales</taxon>
        <taxon>Rutaceae</taxon>
        <taxon>Aurantioideae</taxon>
        <taxon>Citrus</taxon>
    </lineage>
</organism>
<dbReference type="PANTHER" id="PTHR34222:SF40">
    <property type="match status" value="1"/>
</dbReference>
<feature type="region of interest" description="Disordered" evidence="1">
    <location>
        <begin position="131"/>
        <end position="151"/>
    </location>
</feature>
<proteinExistence type="predicted"/>
<accession>A0A067F0G3</accession>
<reference evidence="2 3" key="1">
    <citation type="submission" date="2014-04" db="EMBL/GenBank/DDBJ databases">
        <authorList>
            <consortium name="International Citrus Genome Consortium"/>
            <person name="Gmitter F."/>
            <person name="Chen C."/>
            <person name="Farmerie W."/>
            <person name="Harkins T."/>
            <person name="Desany B."/>
            <person name="Mohiuddin M."/>
            <person name="Kodira C."/>
            <person name="Borodovsky M."/>
            <person name="Lomsadze A."/>
            <person name="Burns P."/>
            <person name="Jenkins J."/>
            <person name="Prochnik S."/>
            <person name="Shu S."/>
            <person name="Chapman J."/>
            <person name="Pitluck S."/>
            <person name="Schmutz J."/>
            <person name="Rokhsar D."/>
        </authorList>
    </citation>
    <scope>NUCLEOTIDE SEQUENCE</scope>
</reference>
<name>A0A067F0G3_CITSI</name>
<protein>
    <submittedName>
        <fullName evidence="2">Uncharacterized protein</fullName>
    </submittedName>
</protein>
<evidence type="ECO:0000313" key="3">
    <source>
        <dbReference type="Proteomes" id="UP000027120"/>
    </source>
</evidence>
<feature type="non-terminal residue" evidence="2">
    <location>
        <position position="151"/>
    </location>
</feature>
<keyword evidence="3" id="KW-1185">Reference proteome</keyword>